<comment type="caution">
    <text evidence="2">The sequence shown here is derived from an EMBL/GenBank/DDBJ whole genome shotgun (WGS) entry which is preliminary data.</text>
</comment>
<protein>
    <submittedName>
        <fullName evidence="2">BLUF domain-containing protein</fullName>
    </submittedName>
</protein>
<dbReference type="Gene3D" id="3.30.70.100">
    <property type="match status" value="1"/>
</dbReference>
<dbReference type="GO" id="GO:0071949">
    <property type="term" value="F:FAD binding"/>
    <property type="evidence" value="ECO:0007669"/>
    <property type="project" value="InterPro"/>
</dbReference>
<organism evidence="2 3">
    <name type="scientific">Pararhizobium mangrovi</name>
    <dbReference type="NCBI Taxonomy" id="2590452"/>
    <lineage>
        <taxon>Bacteria</taxon>
        <taxon>Pseudomonadati</taxon>
        <taxon>Pseudomonadota</taxon>
        <taxon>Alphaproteobacteria</taxon>
        <taxon>Hyphomicrobiales</taxon>
        <taxon>Rhizobiaceae</taxon>
        <taxon>Rhizobium/Agrobacterium group</taxon>
        <taxon>Pararhizobium</taxon>
    </lineage>
</organism>
<accession>A0A506U127</accession>
<dbReference type="SMART" id="SM01034">
    <property type="entry name" value="BLUF"/>
    <property type="match status" value="1"/>
</dbReference>
<dbReference type="Proteomes" id="UP000320314">
    <property type="component" value="Unassembled WGS sequence"/>
</dbReference>
<proteinExistence type="predicted"/>
<dbReference type="GO" id="GO:0009882">
    <property type="term" value="F:blue light photoreceptor activity"/>
    <property type="evidence" value="ECO:0007669"/>
    <property type="project" value="InterPro"/>
</dbReference>
<reference evidence="2 3" key="1">
    <citation type="submission" date="2019-06" db="EMBL/GenBank/DDBJ databases">
        <authorList>
            <person name="Li M."/>
        </authorList>
    </citation>
    <scope>NUCLEOTIDE SEQUENCE [LARGE SCALE GENOMIC DNA]</scope>
    <source>
        <strain evidence="2 3">BGMRC6574</strain>
    </source>
</reference>
<feature type="domain" description="BLUF" evidence="1">
    <location>
        <begin position="3"/>
        <end position="94"/>
    </location>
</feature>
<dbReference type="OrthoDB" id="196105at2"/>
<keyword evidence="3" id="KW-1185">Reference proteome</keyword>
<dbReference type="EMBL" id="VHLH01000025">
    <property type="protein sequence ID" value="TPW26921.1"/>
    <property type="molecule type" value="Genomic_DNA"/>
</dbReference>
<evidence type="ECO:0000313" key="3">
    <source>
        <dbReference type="Proteomes" id="UP000320314"/>
    </source>
</evidence>
<dbReference type="RefSeq" id="WP_141167537.1">
    <property type="nucleotide sequence ID" value="NZ_VHLH01000025.1"/>
</dbReference>
<dbReference type="PROSITE" id="PS50925">
    <property type="entry name" value="BLUF"/>
    <property type="match status" value="1"/>
</dbReference>
<name>A0A506U127_9HYPH</name>
<evidence type="ECO:0000313" key="2">
    <source>
        <dbReference type="EMBL" id="TPW26921.1"/>
    </source>
</evidence>
<evidence type="ECO:0000259" key="1">
    <source>
        <dbReference type="PROSITE" id="PS50925"/>
    </source>
</evidence>
<dbReference type="SUPFAM" id="SSF54975">
    <property type="entry name" value="Acylphosphatase/BLUF domain-like"/>
    <property type="match status" value="1"/>
</dbReference>
<dbReference type="InterPro" id="IPR007024">
    <property type="entry name" value="BLUF_domain"/>
</dbReference>
<gene>
    <name evidence="2" type="ORF">FJU11_13180</name>
</gene>
<dbReference type="AlphaFoldDB" id="A0A506U127"/>
<dbReference type="InterPro" id="IPR036046">
    <property type="entry name" value="Acylphosphatase-like_dom_sf"/>
</dbReference>
<dbReference type="Pfam" id="PF04940">
    <property type="entry name" value="BLUF"/>
    <property type="match status" value="1"/>
</dbReference>
<sequence length="112" mass="12222">MALSSLLYASTARPGLTRGEIDAILTDAARNNSALGITGVLAFDGNGFAQIIEGETKTVESLYARIARDPRHSGCVRLSFSTIEERRFPDWSMGYRSLSDLVLIHDMAESDL</sequence>